<accession>A0AAE9FDA9</accession>
<feature type="compositionally biased region" description="Basic and acidic residues" evidence="1">
    <location>
        <begin position="1"/>
        <end position="16"/>
    </location>
</feature>
<evidence type="ECO:0000313" key="3">
    <source>
        <dbReference type="Proteomes" id="UP000829354"/>
    </source>
</evidence>
<gene>
    <name evidence="2" type="ORF">L5515_017108</name>
</gene>
<dbReference type="EMBL" id="CP092625">
    <property type="protein sequence ID" value="UMM40494.1"/>
    <property type="molecule type" value="Genomic_DNA"/>
</dbReference>
<evidence type="ECO:0000313" key="2">
    <source>
        <dbReference type="EMBL" id="UMM40494.1"/>
    </source>
</evidence>
<sequence>MCQQKERDSSKGENRKSTGHMTTGHPGGQRDLPTGSIICAFSPAPHNHYMFFFPSFRRRALGEWHFCRCLCIRSSSRLRLLCPGLRSSPKMDDMPKHVEK</sequence>
<organism evidence="2 3">
    <name type="scientific">Caenorhabditis briggsae</name>
    <dbReference type="NCBI Taxonomy" id="6238"/>
    <lineage>
        <taxon>Eukaryota</taxon>
        <taxon>Metazoa</taxon>
        <taxon>Ecdysozoa</taxon>
        <taxon>Nematoda</taxon>
        <taxon>Chromadorea</taxon>
        <taxon>Rhabditida</taxon>
        <taxon>Rhabditina</taxon>
        <taxon>Rhabditomorpha</taxon>
        <taxon>Rhabditoidea</taxon>
        <taxon>Rhabditidae</taxon>
        <taxon>Peloderinae</taxon>
        <taxon>Caenorhabditis</taxon>
    </lineage>
</organism>
<name>A0AAE9FDA9_CAEBR</name>
<proteinExistence type="predicted"/>
<evidence type="ECO:0000256" key="1">
    <source>
        <dbReference type="SAM" id="MobiDB-lite"/>
    </source>
</evidence>
<keyword evidence="3" id="KW-1185">Reference proteome</keyword>
<reference evidence="2 3" key="1">
    <citation type="submission" date="2022-04" db="EMBL/GenBank/DDBJ databases">
        <title>Chromosome-level reference genomes for two strains of Caenorhabditis briggsae: an improved platform for comparative genomics.</title>
        <authorList>
            <person name="Stevens L."/>
            <person name="Andersen E."/>
        </authorList>
    </citation>
    <scope>NUCLEOTIDE SEQUENCE [LARGE SCALE GENOMIC DNA]</scope>
    <source>
        <strain evidence="2">VX34</strain>
        <tissue evidence="2">Whole-organism</tissue>
    </source>
</reference>
<dbReference type="Proteomes" id="UP000829354">
    <property type="component" value="Chromosome X"/>
</dbReference>
<protein>
    <submittedName>
        <fullName evidence="2">Uncharacterized protein</fullName>
    </submittedName>
</protein>
<feature type="region of interest" description="Disordered" evidence="1">
    <location>
        <begin position="1"/>
        <end position="31"/>
    </location>
</feature>
<dbReference type="AlphaFoldDB" id="A0AAE9FDA9"/>